<comment type="caution">
    <text evidence="2">The sequence shown here is derived from an EMBL/GenBank/DDBJ whole genome shotgun (WGS) entry which is preliminary data.</text>
</comment>
<protein>
    <submittedName>
        <fullName evidence="2">Uncharacterized protein</fullName>
    </submittedName>
</protein>
<name>A0A1G2INV4_9BACT</name>
<dbReference type="Proteomes" id="UP000178632">
    <property type="component" value="Unassembled WGS sequence"/>
</dbReference>
<feature type="transmembrane region" description="Helical" evidence="1">
    <location>
        <begin position="109"/>
        <end position="128"/>
    </location>
</feature>
<dbReference type="EMBL" id="MHPE01000034">
    <property type="protein sequence ID" value="OGZ76445.1"/>
    <property type="molecule type" value="Genomic_DNA"/>
</dbReference>
<dbReference type="AlphaFoldDB" id="A0A1G2INV4"/>
<reference evidence="2 3" key="1">
    <citation type="journal article" date="2016" name="Nat. Commun.">
        <title>Thousands of microbial genomes shed light on interconnected biogeochemical processes in an aquifer system.</title>
        <authorList>
            <person name="Anantharaman K."/>
            <person name="Brown C.T."/>
            <person name="Hug L.A."/>
            <person name="Sharon I."/>
            <person name="Castelle C.J."/>
            <person name="Probst A.J."/>
            <person name="Thomas B.C."/>
            <person name="Singh A."/>
            <person name="Wilkins M.J."/>
            <person name="Karaoz U."/>
            <person name="Brodie E.L."/>
            <person name="Williams K.H."/>
            <person name="Hubbard S.S."/>
            <person name="Banfield J.F."/>
        </authorList>
    </citation>
    <scope>NUCLEOTIDE SEQUENCE [LARGE SCALE GENOMIC DNA]</scope>
</reference>
<organism evidence="2 3">
    <name type="scientific">Candidatus Staskawiczbacteria bacterium RIFCSPLOWO2_12_FULL_37_15</name>
    <dbReference type="NCBI Taxonomy" id="1802218"/>
    <lineage>
        <taxon>Bacteria</taxon>
        <taxon>Candidatus Staskawicziibacteriota</taxon>
    </lineage>
</organism>
<keyword evidence="1" id="KW-0472">Membrane</keyword>
<evidence type="ECO:0000313" key="2">
    <source>
        <dbReference type="EMBL" id="OGZ76445.1"/>
    </source>
</evidence>
<proteinExistence type="predicted"/>
<accession>A0A1G2INV4</accession>
<evidence type="ECO:0000256" key="1">
    <source>
        <dbReference type="SAM" id="Phobius"/>
    </source>
</evidence>
<keyword evidence="1" id="KW-0812">Transmembrane</keyword>
<sequence length="130" mass="15735">MESAERQNIFNTWFLWHFYETPKFLFSVWKNFIRFGSNYFSIPLLLKTFFSPWRRYRWLYPKSFDIVEFFNTLVSNTFSRILGSICRAVLITFGVIFQIFIFIAGIVVILFWLFIPLIVIAGLFFVNYDF</sequence>
<keyword evidence="1" id="KW-1133">Transmembrane helix</keyword>
<feature type="transmembrane region" description="Helical" evidence="1">
    <location>
        <begin position="85"/>
        <end position="103"/>
    </location>
</feature>
<gene>
    <name evidence="2" type="ORF">A3G45_03410</name>
</gene>
<evidence type="ECO:0000313" key="3">
    <source>
        <dbReference type="Proteomes" id="UP000178632"/>
    </source>
</evidence>